<feature type="domain" description="CRC" evidence="5">
    <location>
        <begin position="436"/>
        <end position="562"/>
    </location>
</feature>
<sequence>MVGERCESSRGEREVMGTPERSKNSQIATSIAKFEDSPVFSFLNNLSPIKPVKPVHISQTINPLSFASLPSVFSSPHLASLRESRFLRRHSLSDPSKPEFSSDDANKVDPNMGVTMNLDEHKESNTDANCENAGEPPYVCSKLVVEFTETLSCEMDIVNSGLGCLETKQVACTSSALVDQRSVNMSEANVEVLGNTDGNCWDSLIADASDLFIFESPNAKACNESVDPATAFYRSIRNAIQNVQSFGAAACGEHGNAAANMPCQPEEGTGVIENMSLQNFSGVCRGMKRRSLVFEMAGGCRKNMEDGSACDSPLLLTNSDGNASLDKQIARTKTGSDCSGLLPGIGLHLNALAATHESSTSGRLLIGSSSSANFHPPTTSQDLLSSYLLESGIDTFESLLLEDHSRESGYIANEDINPSSPKKRRRKSEQSGDGESCKRCNCKKSKCLKLYCECFAAGVYCMEPCACIDCFNKPVHEDTVLATRKQIESRNPLAFAPKVIRTSDSVSEMIGDDFANTPASARHKRGCNCKKSGCLKKYCECYQGGVGCSINCRCEGCKNAFGRKDGSCASAAEHEDVEDENDTTEKAALDSRSIYKASIHDELDQSAPSQSFSKKRPPRAYVPPTSSYSGFGNSSLAFPPPPKWRPHLEEGDEMPNFLTGGGSPIKASSPNRKRVTPPQTLTGLRSSRKLILQSIPSFPSLASNR</sequence>
<comment type="similarity">
    <text evidence="2">Belongs to the lin-54 family.</text>
</comment>
<feature type="region of interest" description="Disordered" evidence="4">
    <location>
        <begin position="1"/>
        <end position="26"/>
    </location>
</feature>
<organism evidence="6 7">
    <name type="scientific">Salvia divinorum</name>
    <name type="common">Maria pastora</name>
    <name type="synonym">Diviner's sage</name>
    <dbReference type="NCBI Taxonomy" id="28513"/>
    <lineage>
        <taxon>Eukaryota</taxon>
        <taxon>Viridiplantae</taxon>
        <taxon>Streptophyta</taxon>
        <taxon>Embryophyta</taxon>
        <taxon>Tracheophyta</taxon>
        <taxon>Spermatophyta</taxon>
        <taxon>Magnoliopsida</taxon>
        <taxon>eudicotyledons</taxon>
        <taxon>Gunneridae</taxon>
        <taxon>Pentapetalae</taxon>
        <taxon>asterids</taxon>
        <taxon>lamiids</taxon>
        <taxon>Lamiales</taxon>
        <taxon>Lamiaceae</taxon>
        <taxon>Nepetoideae</taxon>
        <taxon>Mentheae</taxon>
        <taxon>Salviinae</taxon>
        <taxon>Salvia</taxon>
        <taxon>Salvia subgen. Calosphace</taxon>
    </lineage>
</organism>
<dbReference type="InterPro" id="IPR005172">
    <property type="entry name" value="CRC"/>
</dbReference>
<dbReference type="SMART" id="SM01114">
    <property type="entry name" value="CXC"/>
    <property type="match status" value="2"/>
</dbReference>
<dbReference type="AlphaFoldDB" id="A0ABD1I2Q8"/>
<comment type="subcellular location">
    <subcellularLocation>
        <location evidence="1">Nucleus</location>
    </subcellularLocation>
</comment>
<dbReference type="InterPro" id="IPR033467">
    <property type="entry name" value="Tesmin/TSO1-like_CXC"/>
</dbReference>
<proteinExistence type="inferred from homology"/>
<evidence type="ECO:0000256" key="4">
    <source>
        <dbReference type="SAM" id="MobiDB-lite"/>
    </source>
</evidence>
<gene>
    <name evidence="6" type="ORF">AAHA92_04436</name>
</gene>
<dbReference type="PROSITE" id="PS51634">
    <property type="entry name" value="CRC"/>
    <property type="match status" value="1"/>
</dbReference>
<evidence type="ECO:0000256" key="2">
    <source>
        <dbReference type="ARBA" id="ARBA00007267"/>
    </source>
</evidence>
<evidence type="ECO:0000313" key="6">
    <source>
        <dbReference type="EMBL" id="KAL1561773.1"/>
    </source>
</evidence>
<dbReference type="GO" id="GO:0005634">
    <property type="term" value="C:nucleus"/>
    <property type="evidence" value="ECO:0007669"/>
    <property type="project" value="UniProtKB-SubCell"/>
</dbReference>
<accession>A0ABD1I2Q8</accession>
<evidence type="ECO:0000313" key="7">
    <source>
        <dbReference type="Proteomes" id="UP001567538"/>
    </source>
</evidence>
<feature type="region of interest" description="Disordered" evidence="4">
    <location>
        <begin position="600"/>
        <end position="688"/>
    </location>
</feature>
<comment type="caution">
    <text evidence="6">The sequence shown here is derived from an EMBL/GenBank/DDBJ whole genome shotgun (WGS) entry which is preliminary data.</text>
</comment>
<evidence type="ECO:0000256" key="3">
    <source>
        <dbReference type="ARBA" id="ARBA00023242"/>
    </source>
</evidence>
<keyword evidence="3" id="KW-0539">Nucleus</keyword>
<dbReference type="PANTHER" id="PTHR46159">
    <property type="entry name" value="PROTEIN TESMIN/TSO1-LIKE CXC 2"/>
    <property type="match status" value="1"/>
</dbReference>
<dbReference type="InterPro" id="IPR044522">
    <property type="entry name" value="TSO1-like"/>
</dbReference>
<dbReference type="PANTHER" id="PTHR46159:SF12">
    <property type="entry name" value="PROTEIN TESMIN_TSO1-LIKE CXC 3-RELATED"/>
    <property type="match status" value="1"/>
</dbReference>
<feature type="region of interest" description="Disordered" evidence="4">
    <location>
        <begin position="410"/>
        <end position="437"/>
    </location>
</feature>
<feature type="compositionally biased region" description="Basic and acidic residues" evidence="4">
    <location>
        <begin position="1"/>
        <end position="23"/>
    </location>
</feature>
<evidence type="ECO:0000259" key="5">
    <source>
        <dbReference type="PROSITE" id="PS51634"/>
    </source>
</evidence>
<dbReference type="Pfam" id="PF03638">
    <property type="entry name" value="TCR"/>
    <property type="match status" value="2"/>
</dbReference>
<reference evidence="6 7" key="1">
    <citation type="submission" date="2024-06" db="EMBL/GenBank/DDBJ databases">
        <title>A chromosome level genome sequence of Diviner's sage (Salvia divinorum).</title>
        <authorList>
            <person name="Ford S.A."/>
            <person name="Ro D.-K."/>
            <person name="Ness R.W."/>
            <person name="Phillips M.A."/>
        </authorList>
    </citation>
    <scope>NUCLEOTIDE SEQUENCE [LARGE SCALE GENOMIC DNA]</scope>
    <source>
        <strain evidence="6">SAF-2024a</strain>
        <tissue evidence="6">Leaf</tissue>
    </source>
</reference>
<dbReference type="Proteomes" id="UP001567538">
    <property type="component" value="Unassembled WGS sequence"/>
</dbReference>
<evidence type="ECO:0000256" key="1">
    <source>
        <dbReference type="ARBA" id="ARBA00004123"/>
    </source>
</evidence>
<protein>
    <submittedName>
        <fullName evidence="6">Protein tesmin/TSO1-like CXC 2</fullName>
    </submittedName>
</protein>
<feature type="compositionally biased region" description="Polar residues" evidence="4">
    <location>
        <begin position="624"/>
        <end position="636"/>
    </location>
</feature>
<keyword evidence="7" id="KW-1185">Reference proteome</keyword>
<dbReference type="EMBL" id="JBEAFC010000003">
    <property type="protein sequence ID" value="KAL1561773.1"/>
    <property type="molecule type" value="Genomic_DNA"/>
</dbReference>
<feature type="region of interest" description="Disordered" evidence="4">
    <location>
        <begin position="90"/>
        <end position="110"/>
    </location>
</feature>
<name>A0ABD1I2Q8_SALDI</name>